<dbReference type="PANTHER" id="PTHR45982:SF1">
    <property type="entry name" value="REGULATOR OF CHROMOSOME CONDENSATION"/>
    <property type="match status" value="1"/>
</dbReference>
<dbReference type="Gene3D" id="2.130.10.30">
    <property type="entry name" value="Regulator of chromosome condensation 1/beta-lactamase-inhibitor protein II"/>
    <property type="match status" value="3"/>
</dbReference>
<feature type="signal peptide" evidence="2">
    <location>
        <begin position="1"/>
        <end position="19"/>
    </location>
</feature>
<sequence length="465" mass="50136">MKKNLLLAVALLFLTNIYAQCWKQLDSGGSFTVGIKTDGTIWGWGDNSSGQVGGADEQVTTPIQIGNDNDWKVIKAGNGHVLALRNDNTLWAWGRNDSGQLGNNEITSNPNPTPIQIGTDNDWAFISAGNVFSAAIKEDGTLWTWGSNGNGELGNGSLDTSTPQTIVPTQVGTDTDWAQIEASTTQCFALKTDGTLWEWGNNGNLPLTNGANTPVVSPIQIGEDNNWIQVSAGGFGASAIKNNGTLWSWGHNNSGSVGDGTNIFRQTPVQIGIDSWKSVDRGDYFAGAIKGDGTLWTWGYNANGALGDGTTESKNSPTLVESEEKWVYYYGTGDFSVGLKTDGSLWVWGHNYDNTLGFNLNGDVITSPVMVEGECLWELQNQDFTIEDFTLYPNPTNGLVTISGTEDFGKTDVNVYNITGQLIKNLAFNNSKNMSIDLNDTASGIYFIEINTSTKSSKTIKVVKN</sequence>
<dbReference type="Pfam" id="PF00415">
    <property type="entry name" value="RCC1"/>
    <property type="match status" value="4"/>
</dbReference>
<dbReference type="Pfam" id="PF13540">
    <property type="entry name" value="RCC1_2"/>
    <property type="match status" value="1"/>
</dbReference>
<keyword evidence="5" id="KW-1185">Reference proteome</keyword>
<dbReference type="OrthoDB" id="1081439at2"/>
<dbReference type="EMBL" id="JUIW01000010">
    <property type="protein sequence ID" value="RYJ41485.1"/>
    <property type="molecule type" value="Genomic_DNA"/>
</dbReference>
<protein>
    <submittedName>
        <fullName evidence="4">Alpha-tubulin suppressor</fullName>
    </submittedName>
</protein>
<reference evidence="4 5" key="1">
    <citation type="submission" date="2014-12" db="EMBL/GenBank/DDBJ databases">
        <title>Genome sequence of Flavobacterium beibuense RSKm HC5.</title>
        <authorList>
            <person name="Kim J.F."/>
            <person name="Song J.Y."/>
            <person name="Kwak M.-J."/>
            <person name="Lee S.-W."/>
        </authorList>
    </citation>
    <scope>NUCLEOTIDE SEQUENCE [LARGE SCALE GENOMIC DNA]</scope>
    <source>
        <strain evidence="4 5">RSKm HC5</strain>
    </source>
</reference>
<dbReference type="GO" id="GO:0005085">
    <property type="term" value="F:guanyl-nucleotide exchange factor activity"/>
    <property type="evidence" value="ECO:0007669"/>
    <property type="project" value="TreeGrafter"/>
</dbReference>
<dbReference type="RefSeq" id="WP_129751948.1">
    <property type="nucleotide sequence ID" value="NZ_JUIW01000010.1"/>
</dbReference>
<dbReference type="PANTHER" id="PTHR45982">
    <property type="entry name" value="REGULATOR OF CHROMOSOME CONDENSATION"/>
    <property type="match status" value="1"/>
</dbReference>
<dbReference type="InterPro" id="IPR026444">
    <property type="entry name" value="Secre_tail"/>
</dbReference>
<dbReference type="Proteomes" id="UP000289775">
    <property type="component" value="Unassembled WGS sequence"/>
</dbReference>
<dbReference type="GO" id="GO:0005737">
    <property type="term" value="C:cytoplasm"/>
    <property type="evidence" value="ECO:0007669"/>
    <property type="project" value="TreeGrafter"/>
</dbReference>
<dbReference type="PRINTS" id="PR00633">
    <property type="entry name" value="RCCNDNSATION"/>
</dbReference>
<evidence type="ECO:0000313" key="5">
    <source>
        <dbReference type="Proteomes" id="UP000289775"/>
    </source>
</evidence>
<feature type="domain" description="Secretion system C-terminal sorting" evidence="3">
    <location>
        <begin position="391"/>
        <end position="460"/>
    </location>
</feature>
<dbReference type="Gene3D" id="2.60.40.3080">
    <property type="match status" value="1"/>
</dbReference>
<accession>A0A444W6H9</accession>
<dbReference type="SUPFAM" id="SSF50985">
    <property type="entry name" value="RCC1/BLIP-II"/>
    <property type="match status" value="2"/>
</dbReference>
<dbReference type="PROSITE" id="PS50012">
    <property type="entry name" value="RCC1_3"/>
    <property type="match status" value="5"/>
</dbReference>
<evidence type="ECO:0000256" key="2">
    <source>
        <dbReference type="SAM" id="SignalP"/>
    </source>
</evidence>
<proteinExistence type="predicted"/>
<name>A0A444W6H9_9FLAO</name>
<dbReference type="AlphaFoldDB" id="A0A444W6H9"/>
<organism evidence="4 5">
    <name type="scientific">Flavobacterium beibuense</name>
    <dbReference type="NCBI Taxonomy" id="657326"/>
    <lineage>
        <taxon>Bacteria</taxon>
        <taxon>Pseudomonadati</taxon>
        <taxon>Bacteroidota</taxon>
        <taxon>Flavobacteriia</taxon>
        <taxon>Flavobacteriales</taxon>
        <taxon>Flavobacteriaceae</taxon>
        <taxon>Flavobacterium</taxon>
    </lineage>
</organism>
<keyword evidence="1 2" id="KW-0732">Signal</keyword>
<dbReference type="InterPro" id="IPR009091">
    <property type="entry name" value="RCC1/BLIP-II"/>
</dbReference>
<gene>
    <name evidence="4" type="ORF">NU09_2859</name>
</gene>
<dbReference type="Pfam" id="PF18962">
    <property type="entry name" value="Por_Secre_tail"/>
    <property type="match status" value="1"/>
</dbReference>
<dbReference type="InterPro" id="IPR000408">
    <property type="entry name" value="Reg_chr_condens"/>
</dbReference>
<dbReference type="NCBIfam" id="TIGR04183">
    <property type="entry name" value="Por_Secre_tail"/>
    <property type="match status" value="1"/>
</dbReference>
<evidence type="ECO:0000256" key="1">
    <source>
        <dbReference type="ARBA" id="ARBA00022729"/>
    </source>
</evidence>
<dbReference type="InterPro" id="IPR051553">
    <property type="entry name" value="Ran_GTPase-activating"/>
</dbReference>
<comment type="caution">
    <text evidence="4">The sequence shown here is derived from an EMBL/GenBank/DDBJ whole genome shotgun (WGS) entry which is preliminary data.</text>
</comment>
<feature type="chain" id="PRO_5019431202" evidence="2">
    <location>
        <begin position="20"/>
        <end position="465"/>
    </location>
</feature>
<evidence type="ECO:0000313" key="4">
    <source>
        <dbReference type="EMBL" id="RYJ41485.1"/>
    </source>
</evidence>
<evidence type="ECO:0000259" key="3">
    <source>
        <dbReference type="Pfam" id="PF18962"/>
    </source>
</evidence>